<dbReference type="AlphaFoldDB" id="A0A0A1DLX1"/>
<dbReference type="GeneID" id="96608452"/>
<dbReference type="InterPro" id="IPR018392">
    <property type="entry name" value="LysM"/>
</dbReference>
<proteinExistence type="predicted"/>
<gene>
    <name evidence="1" type="ORF">KR76_05775</name>
</gene>
<dbReference type="EMBL" id="CP009896">
    <property type="protein sequence ID" value="AIY16390.1"/>
    <property type="molecule type" value="Genomic_DNA"/>
</dbReference>
<dbReference type="HOGENOM" id="CLU_136034_2_5_11"/>
<evidence type="ECO:0000313" key="1">
    <source>
        <dbReference type="EMBL" id="AIY16390.1"/>
    </source>
</evidence>
<dbReference type="KEGG" id="psim:KR76_05775"/>
<reference evidence="1 2" key="1">
    <citation type="journal article" date="2015" name="Genome Announc.">
        <title>Complete Genome Sequence of Steroid-Transforming Nocardioides simplex VKM Ac-2033D.</title>
        <authorList>
            <person name="Shtratnikova V.Y."/>
            <person name="Schelkunov M.I."/>
            <person name="Pekov Y.A."/>
            <person name="Fokina V.V."/>
            <person name="Logacheva M.D."/>
            <person name="Sokolov S.L."/>
            <person name="Bragin E.Y."/>
            <person name="Ashapkin V.V."/>
            <person name="Donova M.V."/>
        </authorList>
    </citation>
    <scope>NUCLEOTIDE SEQUENCE [LARGE SCALE GENOMIC DNA]</scope>
    <source>
        <strain evidence="1 2">VKM Ac-2033D</strain>
    </source>
</reference>
<dbReference type="eggNOG" id="COG1388">
    <property type="taxonomic scope" value="Bacteria"/>
</dbReference>
<dbReference type="SMART" id="SM00257">
    <property type="entry name" value="LysM"/>
    <property type="match status" value="1"/>
</dbReference>
<dbReference type="InterPro" id="IPR036779">
    <property type="entry name" value="LysM_dom_sf"/>
</dbReference>
<organism evidence="1 2">
    <name type="scientific">Nocardioides simplex</name>
    <name type="common">Arthrobacter simplex</name>
    <dbReference type="NCBI Taxonomy" id="2045"/>
    <lineage>
        <taxon>Bacteria</taxon>
        <taxon>Bacillati</taxon>
        <taxon>Actinomycetota</taxon>
        <taxon>Actinomycetes</taxon>
        <taxon>Propionibacteriales</taxon>
        <taxon>Nocardioidaceae</taxon>
        <taxon>Pimelobacter</taxon>
    </lineage>
</organism>
<dbReference type="Proteomes" id="UP000030300">
    <property type="component" value="Chromosome"/>
</dbReference>
<keyword evidence="2" id="KW-1185">Reference proteome</keyword>
<protein>
    <submittedName>
        <fullName evidence="1">Putative Conserved membrane protein</fullName>
    </submittedName>
</protein>
<name>A0A0A1DLX1_NOCSI</name>
<dbReference type="PROSITE" id="PS51782">
    <property type="entry name" value="LYSM"/>
    <property type="match status" value="1"/>
</dbReference>
<dbReference type="Gene3D" id="3.10.350.10">
    <property type="entry name" value="LysM domain"/>
    <property type="match status" value="1"/>
</dbReference>
<evidence type="ECO:0000313" key="2">
    <source>
        <dbReference type="Proteomes" id="UP000030300"/>
    </source>
</evidence>
<dbReference type="SUPFAM" id="SSF54106">
    <property type="entry name" value="LysM domain"/>
    <property type="match status" value="1"/>
</dbReference>
<dbReference type="Pfam" id="PF01476">
    <property type="entry name" value="LysM"/>
    <property type="match status" value="1"/>
</dbReference>
<dbReference type="RefSeq" id="WP_038677184.1">
    <property type="nucleotide sequence ID" value="NZ_BJMC01000002.1"/>
</dbReference>
<sequence>MSTVTLAPRVAPARRTAAAPAAVRRPAGSVRLTRRGRLLVFVLALLAVVAAALWLAAGSAASRDAGAPAEVDVVTVAPGDTLWDIASDAAATTGDDVRDMMQRIEQLNALDGGTVYVGQDLRVPAEG</sequence>
<dbReference type="STRING" id="2045.KR76_05775"/>
<dbReference type="CDD" id="cd00118">
    <property type="entry name" value="LysM"/>
    <property type="match status" value="1"/>
</dbReference>
<accession>A0A0A1DLX1</accession>